<dbReference type="EMBL" id="CP134849">
    <property type="protein sequence ID" value="WNL18879.1"/>
    <property type="molecule type" value="Genomic_DNA"/>
</dbReference>
<accession>A0AA96DIY2</accession>
<dbReference type="AlphaFoldDB" id="A0AA96DIY2"/>
<sequence>MELITKEYRTYNRLPHILNRNVFLKEKKFSTQEIKECLSKNDYKNLTPRGRVLVSKLFKEIEDNDDLEAIINAYNLNLKDIEDIYKSSPYCDCGFSFWDNKFNIQINQELKKAYTPLKSSEIKTPRLKKLVKNIEFLEAVCWDYDINSNDVYTILKTKKDDDFPISFDVLRKKVLKYVSIIKLQEIFTLEELQDIFSEINPNTIRNPETRDFYIRNIELHLHDPKDFTFNCFWQTPFPAKQTVTSIIRNYLGTINKQDIHTLCRKFGKDRVLKELNDEYKELFEIGFFDFKGMKIPLTGNYEDYELFKILLEIVNEFRIN</sequence>
<dbReference type="EMBL" id="CP134851">
    <property type="protein sequence ID" value="WNL22819.1"/>
    <property type="molecule type" value="Genomic_DNA"/>
</dbReference>
<proteinExistence type="predicted"/>
<evidence type="ECO:0000313" key="4">
    <source>
        <dbReference type="EMBL" id="WNL21018.1"/>
    </source>
</evidence>
<dbReference type="EMBL" id="CP134850">
    <property type="protein sequence ID" value="WNL21018.1"/>
    <property type="molecule type" value="Genomic_DNA"/>
</dbReference>
<dbReference type="EMBL" id="CP134844">
    <property type="protein sequence ID" value="WNL11794.1"/>
    <property type="molecule type" value="Genomic_DNA"/>
</dbReference>
<reference evidence="1" key="2">
    <citation type="submission" date="2023-09" db="EMBL/GenBank/DDBJ databases">
        <title>Characterization of Arcobacter Isolates from Retail Chicken Sold in Supermarkets in Tbilisi, Georgia.</title>
        <authorList>
            <person name="Matthias R."/>
            <person name="Zautner A.E."/>
        </authorList>
    </citation>
    <scope>NUCLEOTIDE SEQUENCE</scope>
    <source>
        <strain evidence="2">LEO 108</strain>
        <strain evidence="1">LEO 109</strain>
    </source>
</reference>
<evidence type="ECO:0000313" key="2">
    <source>
        <dbReference type="EMBL" id="WNL15239.1"/>
    </source>
</evidence>
<dbReference type="EMBL" id="CP134845">
    <property type="protein sequence ID" value="WNL15239.1"/>
    <property type="molecule type" value="Genomic_DNA"/>
</dbReference>
<protein>
    <submittedName>
        <fullName evidence="6">Uncharacterized protein</fullName>
    </submittedName>
</protein>
<evidence type="ECO:0000313" key="1">
    <source>
        <dbReference type="EMBL" id="WNL11794.1"/>
    </source>
</evidence>
<evidence type="ECO:0000313" key="5">
    <source>
        <dbReference type="EMBL" id="WNL22819.1"/>
    </source>
</evidence>
<name>A0AA96DIY2_9BACT</name>
<organism evidence="6">
    <name type="scientific">Arcobacter sp. AZ-2023</name>
    <dbReference type="NCBI Taxonomy" id="3074453"/>
    <lineage>
        <taxon>Bacteria</taxon>
        <taxon>Pseudomonadati</taxon>
        <taxon>Campylobacterota</taxon>
        <taxon>Epsilonproteobacteria</taxon>
        <taxon>Campylobacterales</taxon>
        <taxon>Arcobacteraceae</taxon>
        <taxon>Arcobacter</taxon>
    </lineage>
</organism>
<evidence type="ECO:0000313" key="6">
    <source>
        <dbReference type="EMBL" id="WNL26288.1"/>
    </source>
</evidence>
<reference evidence="6" key="1">
    <citation type="submission" date="2023-09" db="EMBL/GenBank/DDBJ databases">
        <title>Arcobacter tbilisiensis sp. nov. isolated from chicken meat in Tbilisi, Georgia.</title>
        <authorList>
            <person name="Matthias R."/>
            <person name="Zautner A.E."/>
        </authorList>
    </citation>
    <scope>NUCLEOTIDE SEQUENCE</scope>
    <source>
        <strain evidence="6">LEO 70</strain>
        <strain evidence="5">LEO 74</strain>
        <strain evidence="4">LEO 79</strain>
        <strain evidence="3">LEO 99</strain>
    </source>
</reference>
<gene>
    <name evidence="2" type="ORF">RJG51_03360</name>
    <name evidence="1" type="ORF">RJG52_07610</name>
    <name evidence="3" type="ORF">RJG53_09880</name>
    <name evidence="5" type="ORF">RJG55_07615</name>
    <name evidence="4" type="ORF">RJG56_09760</name>
    <name evidence="6" type="ORF">RJG57_03755</name>
</gene>
<evidence type="ECO:0000313" key="3">
    <source>
        <dbReference type="EMBL" id="WNL18879.1"/>
    </source>
</evidence>
<dbReference type="EMBL" id="CP134852">
    <property type="protein sequence ID" value="WNL26288.1"/>
    <property type="molecule type" value="Genomic_DNA"/>
</dbReference>